<feature type="region of interest" description="Disordered" evidence="1">
    <location>
        <begin position="37"/>
        <end position="75"/>
    </location>
</feature>
<feature type="compositionally biased region" description="Basic and acidic residues" evidence="1">
    <location>
        <begin position="37"/>
        <end position="56"/>
    </location>
</feature>
<sequence length="75" mass="8268">MIDASSGGALMHMTPKKAWELIETVADATQHFNRRAPEDRAVARPRRVDARPDCGPRTHVLGPAQSHEPERSGAR</sequence>
<dbReference type="Proteomes" id="UP001341840">
    <property type="component" value="Unassembled WGS sequence"/>
</dbReference>
<protein>
    <submittedName>
        <fullName evidence="2">Uncharacterized protein</fullName>
    </submittedName>
</protein>
<dbReference type="EMBL" id="JASCZI010242415">
    <property type="protein sequence ID" value="MED6210991.1"/>
    <property type="molecule type" value="Genomic_DNA"/>
</dbReference>
<reference evidence="2 3" key="1">
    <citation type="journal article" date="2023" name="Plants (Basel)">
        <title>Bridging the Gap: Combining Genomics and Transcriptomics Approaches to Understand Stylosanthes scabra, an Orphan Legume from the Brazilian Caatinga.</title>
        <authorList>
            <person name="Ferreira-Neto J.R.C."/>
            <person name="da Silva M.D."/>
            <person name="Binneck E."/>
            <person name="de Melo N.F."/>
            <person name="da Silva R.H."/>
            <person name="de Melo A.L.T.M."/>
            <person name="Pandolfi V."/>
            <person name="Bustamante F.O."/>
            <person name="Brasileiro-Vidal A.C."/>
            <person name="Benko-Iseppon A.M."/>
        </authorList>
    </citation>
    <scope>NUCLEOTIDE SEQUENCE [LARGE SCALE GENOMIC DNA]</scope>
    <source>
        <tissue evidence="2">Leaves</tissue>
    </source>
</reference>
<gene>
    <name evidence="2" type="ORF">PIB30_069355</name>
</gene>
<keyword evidence="3" id="KW-1185">Reference proteome</keyword>
<comment type="caution">
    <text evidence="2">The sequence shown here is derived from an EMBL/GenBank/DDBJ whole genome shotgun (WGS) entry which is preliminary data.</text>
</comment>
<evidence type="ECO:0000313" key="2">
    <source>
        <dbReference type="EMBL" id="MED6210991.1"/>
    </source>
</evidence>
<accession>A0ABU6YM52</accession>
<evidence type="ECO:0000313" key="3">
    <source>
        <dbReference type="Proteomes" id="UP001341840"/>
    </source>
</evidence>
<organism evidence="2 3">
    <name type="scientific">Stylosanthes scabra</name>
    <dbReference type="NCBI Taxonomy" id="79078"/>
    <lineage>
        <taxon>Eukaryota</taxon>
        <taxon>Viridiplantae</taxon>
        <taxon>Streptophyta</taxon>
        <taxon>Embryophyta</taxon>
        <taxon>Tracheophyta</taxon>
        <taxon>Spermatophyta</taxon>
        <taxon>Magnoliopsida</taxon>
        <taxon>eudicotyledons</taxon>
        <taxon>Gunneridae</taxon>
        <taxon>Pentapetalae</taxon>
        <taxon>rosids</taxon>
        <taxon>fabids</taxon>
        <taxon>Fabales</taxon>
        <taxon>Fabaceae</taxon>
        <taxon>Papilionoideae</taxon>
        <taxon>50 kb inversion clade</taxon>
        <taxon>dalbergioids sensu lato</taxon>
        <taxon>Dalbergieae</taxon>
        <taxon>Pterocarpus clade</taxon>
        <taxon>Stylosanthes</taxon>
    </lineage>
</organism>
<name>A0ABU6YM52_9FABA</name>
<evidence type="ECO:0000256" key="1">
    <source>
        <dbReference type="SAM" id="MobiDB-lite"/>
    </source>
</evidence>
<proteinExistence type="predicted"/>